<evidence type="ECO:0000256" key="4">
    <source>
        <dbReference type="ARBA" id="ARBA00022679"/>
    </source>
</evidence>
<keyword evidence="4 9" id="KW-0808">Transferase</keyword>
<dbReference type="NCBIfam" id="TIGR00546">
    <property type="entry name" value="lnt"/>
    <property type="match status" value="1"/>
</dbReference>
<comment type="catalytic activity">
    <reaction evidence="9">
        <text>N-terminal S-1,2-diacyl-sn-glyceryl-L-cysteinyl-[lipoprotein] + a glycerophospholipid = N-acyl-S-1,2-diacyl-sn-glyceryl-L-cysteinyl-[lipoprotein] + a 2-acyl-sn-glycero-3-phospholipid + H(+)</text>
        <dbReference type="Rhea" id="RHEA:48228"/>
        <dbReference type="Rhea" id="RHEA-COMP:14681"/>
        <dbReference type="Rhea" id="RHEA-COMP:14684"/>
        <dbReference type="ChEBI" id="CHEBI:15378"/>
        <dbReference type="ChEBI" id="CHEBI:136912"/>
        <dbReference type="ChEBI" id="CHEBI:140656"/>
        <dbReference type="ChEBI" id="CHEBI:140657"/>
        <dbReference type="ChEBI" id="CHEBI:140660"/>
        <dbReference type="EC" id="2.3.1.269"/>
    </reaction>
</comment>
<dbReference type="CDD" id="cd07571">
    <property type="entry name" value="ALP_N-acyl_transferase"/>
    <property type="match status" value="1"/>
</dbReference>
<sequence length="522" mass="58864">MLKKMLQRIHRNITDKENALSFFLGLALVLCYAPFSYYWLMVILLPAWLYSLQGKSAKAAAKQGFIFAFGWFSAGISWVHVSIDQFGGLPLAVSILLMVALCLYLALFLALACFLAARFSYQNKLNLWLLLPFWLLAEFLRGVLLTGFPWLTLGYSQIDGPLAAFAPVIGEKGISALIIAISIAIVYIIKQRKRYLHLAFLAAICVASLSLQQTVWVSPTGKSVKTVMVQGNIKQAMKWAPELTWPTMLKYVDLTRQHYPADIIIWPESAITAIEPSTQAQEFLEIAQSSALLNNSTIISGIIDYNFNSKDYYNNLIVLGKESPDDEQGSYQYNNENRYAKHHLLPIGEFVPFADWLRPLAPFFNLPMSSFSRGEYVQNNLIANGYHLLPLICFEVAFAEQLSANFSNQTDLLLTVSNDAWFGDSHGPHQHLEIVRMRALEFGRPFLRATNNGITAVIDHQGDILKQIPQFEQAVLSTQVPLVTGLTPYARYTRIIDFAIPLLLLLLAFIRRFQHKESQNVT</sequence>
<feature type="transmembrane region" description="Helical" evidence="9">
    <location>
        <begin position="195"/>
        <end position="216"/>
    </location>
</feature>
<dbReference type="GO" id="GO:0016410">
    <property type="term" value="F:N-acyltransferase activity"/>
    <property type="evidence" value="ECO:0007669"/>
    <property type="project" value="UniProtKB-UniRule"/>
</dbReference>
<feature type="transmembrane region" description="Helical" evidence="9">
    <location>
        <begin position="127"/>
        <end position="151"/>
    </location>
</feature>
<dbReference type="AlphaFoldDB" id="A0A222G6G2"/>
<dbReference type="GO" id="GO:0042158">
    <property type="term" value="P:lipoprotein biosynthetic process"/>
    <property type="evidence" value="ECO:0007669"/>
    <property type="project" value="UniProtKB-UniRule"/>
</dbReference>
<evidence type="ECO:0000256" key="7">
    <source>
        <dbReference type="ARBA" id="ARBA00023136"/>
    </source>
</evidence>
<keyword evidence="6 9" id="KW-1133">Transmembrane helix</keyword>
<dbReference type="Gene3D" id="3.60.110.10">
    <property type="entry name" value="Carbon-nitrogen hydrolase"/>
    <property type="match status" value="1"/>
</dbReference>
<keyword evidence="3 9" id="KW-1003">Cell membrane</keyword>
<feature type="domain" description="CN hydrolase" evidence="10">
    <location>
        <begin position="229"/>
        <end position="482"/>
    </location>
</feature>
<keyword evidence="11" id="KW-0449">Lipoprotein</keyword>
<evidence type="ECO:0000256" key="1">
    <source>
        <dbReference type="ARBA" id="ARBA00004651"/>
    </source>
</evidence>
<keyword evidence="5 9" id="KW-0812">Transmembrane</keyword>
<evidence type="ECO:0000313" key="12">
    <source>
        <dbReference type="Proteomes" id="UP000202259"/>
    </source>
</evidence>
<feature type="transmembrane region" description="Helical" evidence="9">
    <location>
        <begin position="20"/>
        <end position="52"/>
    </location>
</feature>
<gene>
    <name evidence="9" type="primary">lnt</name>
    <name evidence="11" type="ORF">B5D82_03595</name>
</gene>
<keyword evidence="7 9" id="KW-0472">Membrane</keyword>
<feature type="transmembrane region" description="Helical" evidence="9">
    <location>
        <begin position="89"/>
        <end position="115"/>
    </location>
</feature>
<comment type="pathway">
    <text evidence="9">Protein modification; lipoprotein biosynthesis (N-acyl transfer).</text>
</comment>
<dbReference type="InterPro" id="IPR036526">
    <property type="entry name" value="C-N_Hydrolase_sf"/>
</dbReference>
<dbReference type="InterPro" id="IPR003010">
    <property type="entry name" value="C-N_Hydrolase"/>
</dbReference>
<dbReference type="Proteomes" id="UP000202259">
    <property type="component" value="Chromosome"/>
</dbReference>
<dbReference type="UniPathway" id="UPA00666"/>
<dbReference type="EMBL" id="CP020465">
    <property type="protein sequence ID" value="ASP46944.1"/>
    <property type="molecule type" value="Genomic_DNA"/>
</dbReference>
<dbReference type="PROSITE" id="PS50263">
    <property type="entry name" value="CN_HYDROLASE"/>
    <property type="match status" value="1"/>
</dbReference>
<accession>A0A222G6G2</accession>
<dbReference type="SUPFAM" id="SSF56317">
    <property type="entry name" value="Carbon-nitrogen hydrolase"/>
    <property type="match status" value="1"/>
</dbReference>
<evidence type="ECO:0000259" key="10">
    <source>
        <dbReference type="PROSITE" id="PS50263"/>
    </source>
</evidence>
<organism evidence="11 12">
    <name type="scientific">Cognaticolwellia beringensis</name>
    <dbReference type="NCBI Taxonomy" id="1967665"/>
    <lineage>
        <taxon>Bacteria</taxon>
        <taxon>Pseudomonadati</taxon>
        <taxon>Pseudomonadota</taxon>
        <taxon>Gammaproteobacteria</taxon>
        <taxon>Alteromonadales</taxon>
        <taxon>Colwelliaceae</taxon>
        <taxon>Cognaticolwellia</taxon>
    </lineage>
</organism>
<dbReference type="PANTHER" id="PTHR38686:SF1">
    <property type="entry name" value="APOLIPOPROTEIN N-ACYLTRANSFERASE"/>
    <property type="match status" value="1"/>
</dbReference>
<dbReference type="KEGG" id="cber:B5D82_03595"/>
<keyword evidence="12" id="KW-1185">Reference proteome</keyword>
<proteinExistence type="inferred from homology"/>
<evidence type="ECO:0000256" key="2">
    <source>
        <dbReference type="ARBA" id="ARBA00010065"/>
    </source>
</evidence>
<evidence type="ECO:0000313" key="11">
    <source>
        <dbReference type="EMBL" id="ASP46944.1"/>
    </source>
</evidence>
<dbReference type="GO" id="GO:0005886">
    <property type="term" value="C:plasma membrane"/>
    <property type="evidence" value="ECO:0007669"/>
    <property type="project" value="UniProtKB-SubCell"/>
</dbReference>
<evidence type="ECO:0000256" key="5">
    <source>
        <dbReference type="ARBA" id="ARBA00022692"/>
    </source>
</evidence>
<keyword evidence="8 9" id="KW-0012">Acyltransferase</keyword>
<comment type="subcellular location">
    <subcellularLocation>
        <location evidence="1 9">Cell membrane</location>
        <topology evidence="1 9">Multi-pass membrane protein</topology>
    </subcellularLocation>
</comment>
<dbReference type="InterPro" id="IPR045378">
    <property type="entry name" value="LNT_N"/>
</dbReference>
<dbReference type="InterPro" id="IPR004563">
    <property type="entry name" value="Apolipo_AcylTrfase"/>
</dbReference>
<reference evidence="11 12" key="1">
    <citation type="submission" date="2017-08" db="EMBL/GenBank/DDBJ databases">
        <title>Complete genome of Colwellia sp. NB097-1, a psychrophile bacterium ioslated from Bering Sea.</title>
        <authorList>
            <person name="Chen X."/>
        </authorList>
    </citation>
    <scope>NUCLEOTIDE SEQUENCE [LARGE SCALE GENOMIC DNA]</scope>
    <source>
        <strain evidence="11 12">NB097-1</strain>
    </source>
</reference>
<comment type="similarity">
    <text evidence="2 9">Belongs to the CN hydrolase family. Apolipoprotein N-acyltransferase subfamily.</text>
</comment>
<comment type="caution">
    <text evidence="9">Lacks conserved residue(s) required for the propagation of feature annotation.</text>
</comment>
<dbReference type="EC" id="2.3.1.269" evidence="9"/>
<evidence type="ECO:0000256" key="3">
    <source>
        <dbReference type="ARBA" id="ARBA00022475"/>
    </source>
</evidence>
<evidence type="ECO:0000256" key="6">
    <source>
        <dbReference type="ARBA" id="ARBA00022989"/>
    </source>
</evidence>
<evidence type="ECO:0000256" key="8">
    <source>
        <dbReference type="ARBA" id="ARBA00023315"/>
    </source>
</evidence>
<dbReference type="OrthoDB" id="9804277at2"/>
<comment type="function">
    <text evidence="9">Catalyzes the phospholipid dependent N-acylation of the N-terminal cysteine of apolipoprotein, the last step in lipoprotein maturation.</text>
</comment>
<name>A0A222G6G2_9GAMM</name>
<feature type="transmembrane region" description="Helical" evidence="9">
    <location>
        <begin position="163"/>
        <end position="188"/>
    </location>
</feature>
<protein>
    <recommendedName>
        <fullName evidence="9">Apolipoprotein N-acyltransferase</fullName>
        <shortName evidence="9">ALP N-acyltransferase</shortName>
        <ecNumber evidence="9">2.3.1.269</ecNumber>
    </recommendedName>
</protein>
<dbReference type="HAMAP" id="MF_01148">
    <property type="entry name" value="Lnt"/>
    <property type="match status" value="1"/>
</dbReference>
<evidence type="ECO:0000256" key="9">
    <source>
        <dbReference type="HAMAP-Rule" id="MF_01148"/>
    </source>
</evidence>
<dbReference type="Pfam" id="PF00795">
    <property type="entry name" value="CN_hydrolase"/>
    <property type="match status" value="1"/>
</dbReference>
<dbReference type="Pfam" id="PF20154">
    <property type="entry name" value="LNT_N"/>
    <property type="match status" value="1"/>
</dbReference>
<dbReference type="PANTHER" id="PTHR38686">
    <property type="entry name" value="APOLIPOPROTEIN N-ACYLTRANSFERASE"/>
    <property type="match status" value="1"/>
</dbReference>